<evidence type="ECO:0000313" key="6">
    <source>
        <dbReference type="EMBL" id="KAK1374107.1"/>
    </source>
</evidence>
<dbReference type="FunFam" id="1.10.10.440:FF:000020">
    <property type="entry name" value="Pre-mRNA-processing protein 40C"/>
    <property type="match status" value="1"/>
</dbReference>
<dbReference type="PROSITE" id="PS01159">
    <property type="entry name" value="WW_DOMAIN_1"/>
    <property type="match status" value="2"/>
</dbReference>
<dbReference type="CDD" id="cd00201">
    <property type="entry name" value="WW"/>
    <property type="match status" value="2"/>
</dbReference>
<dbReference type="SMART" id="SM00456">
    <property type="entry name" value="WW"/>
    <property type="match status" value="2"/>
</dbReference>
<sequence length="911" mass="101408">MSNDQSNIKADGTQETVMASPAPSMPHSVLQPSQTSTSLANFGPGYWVPSVPSFQVPQGLPGPPRLPGPPGLAPVSLSNMNVPSQFVNSSSPYPTPMGPTASIASIPAIQPRPYPAYPSGPPMVATPQGLWLQPQTMGGLPRPPLLQRPPAVSGPFPLSAQGMQLPYVPLPDSQPPGVTPVGPPGGSFVYSTASGNQLAVSSVTEPELPPGTGNEKPVIDVSVKVRPPAGEQLDAWTTHKTETGAVYYYNAVTGESTYEKPAGFKGEPERVATRPTPISWERLGTTDWTLVTTNDGKRYYYNTKTKLSSWQVPTEVTELKKKQDLESTKEQTIPVPNAVAVAEKGSAPVILSAPAVNTGGRDATPLRSPSVPGSSSALDMIKRKLQDSGAPATPSPVSSFQGAAVSELNGSKTIENAGNGTQVENKDKHKDDNGDDPMSDSSSDSEDVDIRPSKEECIIQFKAMLKERGVAPFSKWEKELPKIVFDPRFKAIAGYNARRSLFEHYVRTRAEEERKEKRAAQKAAVEAFKQLLEEAKKDIDHNTDHHTFKKKWGHDPRFEALDRKERENLLNERVLPLKKEAQEKDQAMRAAAASNFKSMLRDRGDITASSRWSKVKDSIRNEPWYKSVRHEDRESLFNEFISDIKSAEQEGERIVKAKREEEDKLKEIERQTRKRKEREEQEVERVRSKARRKEAVESYQALLVETIKDAQASWTESKAKLEKDPQGRATKYHLDQSDLEKLFREHVKMLNERCTRDFRALLAEVITAEAALKERDDGKTVFTSWSTAKHLLKADVRYAKMPRKERESLWRRHVDDMQRRLKLSLNERTEKHSVESKNHPAVEAGKHQSVFPDLENFQRVALANLVALAFNCTSVWLSARINFPFVMSMFLILILNGPQVPDDSWNGNIII</sequence>
<dbReference type="FunFam" id="1.10.10.440:FF:000028">
    <property type="entry name" value="Pre-mRNA-processing protein 40C"/>
    <property type="match status" value="1"/>
</dbReference>
<evidence type="ECO:0000259" key="5">
    <source>
        <dbReference type="PROSITE" id="PS51676"/>
    </source>
</evidence>
<dbReference type="GO" id="GO:0003712">
    <property type="term" value="F:transcription coregulator activity"/>
    <property type="evidence" value="ECO:0007669"/>
    <property type="project" value="TreeGrafter"/>
</dbReference>
<organism evidence="6 7">
    <name type="scientific">Heracleum sosnowskyi</name>
    <dbReference type="NCBI Taxonomy" id="360622"/>
    <lineage>
        <taxon>Eukaryota</taxon>
        <taxon>Viridiplantae</taxon>
        <taxon>Streptophyta</taxon>
        <taxon>Embryophyta</taxon>
        <taxon>Tracheophyta</taxon>
        <taxon>Spermatophyta</taxon>
        <taxon>Magnoliopsida</taxon>
        <taxon>eudicotyledons</taxon>
        <taxon>Gunneridae</taxon>
        <taxon>Pentapetalae</taxon>
        <taxon>asterids</taxon>
        <taxon>campanulids</taxon>
        <taxon>Apiales</taxon>
        <taxon>Apiaceae</taxon>
        <taxon>Apioideae</taxon>
        <taxon>apioid superclade</taxon>
        <taxon>Tordylieae</taxon>
        <taxon>Tordyliinae</taxon>
        <taxon>Heracleum</taxon>
    </lineage>
</organism>
<dbReference type="InterPro" id="IPR036020">
    <property type="entry name" value="WW_dom_sf"/>
</dbReference>
<dbReference type="Gene3D" id="1.10.10.440">
    <property type="entry name" value="FF domain"/>
    <property type="match status" value="5"/>
</dbReference>
<feature type="region of interest" description="Disordered" evidence="3">
    <location>
        <begin position="53"/>
        <end position="77"/>
    </location>
</feature>
<feature type="region of interest" description="Disordered" evidence="3">
    <location>
        <begin position="409"/>
        <end position="452"/>
    </location>
</feature>
<evidence type="ECO:0000259" key="4">
    <source>
        <dbReference type="PROSITE" id="PS50020"/>
    </source>
</evidence>
<dbReference type="PANTHER" id="PTHR15377">
    <property type="entry name" value="TRANSCRIPTION ELONGATION REGULATOR 1"/>
    <property type="match status" value="1"/>
</dbReference>
<dbReference type="SUPFAM" id="SSF81698">
    <property type="entry name" value="FF domain"/>
    <property type="match status" value="5"/>
</dbReference>
<dbReference type="Proteomes" id="UP001237642">
    <property type="component" value="Unassembled WGS sequence"/>
</dbReference>
<reference evidence="6" key="1">
    <citation type="submission" date="2023-02" db="EMBL/GenBank/DDBJ databases">
        <title>Genome of toxic invasive species Heracleum sosnowskyi carries increased number of genes despite the absence of recent whole-genome duplications.</title>
        <authorList>
            <person name="Schelkunov M."/>
            <person name="Shtratnikova V."/>
            <person name="Makarenko M."/>
            <person name="Klepikova A."/>
            <person name="Omelchenko D."/>
            <person name="Novikova G."/>
            <person name="Obukhova E."/>
            <person name="Bogdanov V."/>
            <person name="Penin A."/>
            <person name="Logacheva M."/>
        </authorList>
    </citation>
    <scope>NUCLEOTIDE SEQUENCE</scope>
    <source>
        <strain evidence="6">Hsosn_3</strain>
        <tissue evidence="6">Leaf</tissue>
    </source>
</reference>
<dbReference type="Pfam" id="PF01846">
    <property type="entry name" value="FF"/>
    <property type="match status" value="4"/>
</dbReference>
<keyword evidence="7" id="KW-1185">Reference proteome</keyword>
<feature type="domain" description="FF" evidence="5">
    <location>
        <begin position="454"/>
        <end position="508"/>
    </location>
</feature>
<dbReference type="InterPro" id="IPR001202">
    <property type="entry name" value="WW_dom"/>
</dbReference>
<dbReference type="PROSITE" id="PS51676">
    <property type="entry name" value="FF"/>
    <property type="match status" value="4"/>
</dbReference>
<accession>A0AAD8HV97</accession>
<reference evidence="6" key="2">
    <citation type="submission" date="2023-05" db="EMBL/GenBank/DDBJ databases">
        <authorList>
            <person name="Schelkunov M.I."/>
        </authorList>
    </citation>
    <scope>NUCLEOTIDE SEQUENCE</scope>
    <source>
        <strain evidence="6">Hsosn_3</strain>
        <tissue evidence="6">Leaf</tissue>
    </source>
</reference>
<evidence type="ECO:0000313" key="7">
    <source>
        <dbReference type="Proteomes" id="UP001237642"/>
    </source>
</evidence>
<keyword evidence="1" id="KW-0677">Repeat</keyword>
<feature type="compositionally biased region" description="Pro residues" evidence="3">
    <location>
        <begin position="60"/>
        <end position="72"/>
    </location>
</feature>
<dbReference type="SMART" id="SM00441">
    <property type="entry name" value="FF"/>
    <property type="match status" value="5"/>
</dbReference>
<dbReference type="PROSITE" id="PS50020">
    <property type="entry name" value="WW_DOMAIN_2"/>
    <property type="match status" value="2"/>
</dbReference>
<feature type="coiled-coil region" evidence="2">
    <location>
        <begin position="510"/>
        <end position="538"/>
    </location>
</feature>
<feature type="compositionally biased region" description="Polar residues" evidence="3">
    <location>
        <begin position="409"/>
        <end position="423"/>
    </location>
</feature>
<feature type="region of interest" description="Disordered" evidence="3">
    <location>
        <begin position="1"/>
        <end position="37"/>
    </location>
</feature>
<evidence type="ECO:0000256" key="3">
    <source>
        <dbReference type="SAM" id="MobiDB-lite"/>
    </source>
</evidence>
<feature type="domain" description="FF" evidence="5">
    <location>
        <begin position="589"/>
        <end position="643"/>
    </location>
</feature>
<dbReference type="PANTHER" id="PTHR15377:SF3">
    <property type="entry name" value="WW DOMAIN-CONTAINING PROTEIN"/>
    <property type="match status" value="1"/>
</dbReference>
<proteinExistence type="predicted"/>
<dbReference type="Gene3D" id="2.20.70.10">
    <property type="match status" value="2"/>
</dbReference>
<comment type="caution">
    <text evidence="6">The sequence shown here is derived from an EMBL/GenBank/DDBJ whole genome shotgun (WGS) entry which is preliminary data.</text>
</comment>
<dbReference type="InterPro" id="IPR002713">
    <property type="entry name" value="FF_domain"/>
</dbReference>
<dbReference type="Pfam" id="PF00397">
    <property type="entry name" value="WW"/>
    <property type="match status" value="1"/>
</dbReference>
<evidence type="ECO:0000256" key="1">
    <source>
        <dbReference type="ARBA" id="ARBA00022737"/>
    </source>
</evidence>
<feature type="domain" description="FF" evidence="5">
    <location>
        <begin position="521"/>
        <end position="576"/>
    </location>
</feature>
<gene>
    <name evidence="6" type="ORF">POM88_030300</name>
</gene>
<feature type="compositionally biased region" description="Acidic residues" evidence="3">
    <location>
        <begin position="433"/>
        <end position="447"/>
    </location>
</feature>
<dbReference type="InterPro" id="IPR036517">
    <property type="entry name" value="FF_domain_sf"/>
</dbReference>
<dbReference type="GO" id="GO:0070063">
    <property type="term" value="F:RNA polymerase binding"/>
    <property type="evidence" value="ECO:0007669"/>
    <property type="project" value="InterPro"/>
</dbReference>
<dbReference type="SUPFAM" id="SSF51045">
    <property type="entry name" value="WW domain"/>
    <property type="match status" value="2"/>
</dbReference>
<dbReference type="InterPro" id="IPR045148">
    <property type="entry name" value="TCRG1-like"/>
</dbReference>
<feature type="region of interest" description="Disordered" evidence="3">
    <location>
        <begin position="355"/>
        <end position="376"/>
    </location>
</feature>
<keyword evidence="2" id="KW-0175">Coiled coil</keyword>
<name>A0AAD8HV97_9APIA</name>
<feature type="domain" description="FF" evidence="5">
    <location>
        <begin position="692"/>
        <end position="749"/>
    </location>
</feature>
<protein>
    <submittedName>
        <fullName evidence="6">Pre-mRNA-processing protein 40C</fullName>
    </submittedName>
</protein>
<feature type="domain" description="WW" evidence="4">
    <location>
        <begin position="230"/>
        <end position="263"/>
    </location>
</feature>
<evidence type="ECO:0000256" key="2">
    <source>
        <dbReference type="SAM" id="Coils"/>
    </source>
</evidence>
<feature type="domain" description="WW" evidence="4">
    <location>
        <begin position="288"/>
        <end position="315"/>
    </location>
</feature>
<dbReference type="AlphaFoldDB" id="A0AAD8HV97"/>
<dbReference type="FunFam" id="1.10.10.440:FF:000021">
    <property type="entry name" value="pre-mRNA-processing protein 40C isoform X1"/>
    <property type="match status" value="1"/>
</dbReference>
<feature type="coiled-coil region" evidence="2">
    <location>
        <begin position="644"/>
        <end position="696"/>
    </location>
</feature>
<dbReference type="EMBL" id="JAUIZM010000007">
    <property type="protein sequence ID" value="KAK1374107.1"/>
    <property type="molecule type" value="Genomic_DNA"/>
</dbReference>
<dbReference type="GO" id="GO:0005634">
    <property type="term" value="C:nucleus"/>
    <property type="evidence" value="ECO:0007669"/>
    <property type="project" value="TreeGrafter"/>
</dbReference>
<feature type="compositionally biased region" description="Polar residues" evidence="3">
    <location>
        <begin position="1"/>
        <end position="17"/>
    </location>
</feature>